<dbReference type="GO" id="GO:0006406">
    <property type="term" value="P:mRNA export from nucleus"/>
    <property type="evidence" value="ECO:0007669"/>
    <property type="project" value="UniProtKB-UniRule"/>
</dbReference>
<evidence type="ECO:0000256" key="1">
    <source>
        <dbReference type="HAMAP-Rule" id="MF_03046"/>
    </source>
</evidence>
<name>A0A0L0SU64_ALLM3</name>
<keyword evidence="1" id="KW-0813">Transport</keyword>
<evidence type="ECO:0000313" key="3">
    <source>
        <dbReference type="Proteomes" id="UP000054350"/>
    </source>
</evidence>
<gene>
    <name evidence="1" type="primary">SUS1</name>
    <name evidence="2" type="ORF">AMAG_10359</name>
</gene>
<dbReference type="EMBL" id="GG745349">
    <property type="protein sequence ID" value="KNE66103.1"/>
    <property type="molecule type" value="Genomic_DNA"/>
</dbReference>
<sequence>MFLCRSAVPLSFTLTTVLTDRVKEQLRAQLAECGWRDQVRAKIREAIERDGIDKVSVESLVHQIVPAAQELVPDRVRQDLCQRVQAALGPAAGGAK</sequence>
<dbReference type="STRING" id="578462.A0A0L0SU64"/>
<accession>A0A0L0SU64</accession>
<dbReference type="InterPro" id="IPR038212">
    <property type="entry name" value="TF_EnY2_sf"/>
</dbReference>
<comment type="similarity">
    <text evidence="1">Belongs to the ENY2 family.</text>
</comment>
<dbReference type="AlphaFoldDB" id="A0A0L0SU64"/>
<keyword evidence="1" id="KW-0010">Activator</keyword>
<dbReference type="PANTHER" id="PTHR12514">
    <property type="entry name" value="ENHANCER OF YELLOW 2 TRANSCRIPTION FACTOR"/>
    <property type="match status" value="1"/>
</dbReference>
<dbReference type="GO" id="GO:0015031">
    <property type="term" value="P:protein transport"/>
    <property type="evidence" value="ECO:0007669"/>
    <property type="project" value="UniProtKB-KW"/>
</dbReference>
<keyword evidence="1" id="KW-0804">Transcription</keyword>
<dbReference type="GO" id="GO:0006325">
    <property type="term" value="P:chromatin organization"/>
    <property type="evidence" value="ECO:0007669"/>
    <property type="project" value="UniProtKB-KW"/>
</dbReference>
<dbReference type="InterPro" id="IPR018783">
    <property type="entry name" value="TF_ENY2"/>
</dbReference>
<dbReference type="HAMAP" id="MF_03046">
    <property type="entry name" value="ENY2_Sus1"/>
    <property type="match status" value="1"/>
</dbReference>
<reference evidence="3" key="2">
    <citation type="submission" date="2009-11" db="EMBL/GenBank/DDBJ databases">
        <title>The Genome Sequence of Allomyces macrogynus strain ATCC 38327.</title>
        <authorList>
            <consortium name="The Broad Institute Genome Sequencing Platform"/>
            <person name="Russ C."/>
            <person name="Cuomo C."/>
            <person name="Shea T."/>
            <person name="Young S.K."/>
            <person name="Zeng Q."/>
            <person name="Koehrsen M."/>
            <person name="Haas B."/>
            <person name="Borodovsky M."/>
            <person name="Guigo R."/>
            <person name="Alvarado L."/>
            <person name="Berlin A."/>
            <person name="Borenstein D."/>
            <person name="Chen Z."/>
            <person name="Engels R."/>
            <person name="Freedman E."/>
            <person name="Gellesch M."/>
            <person name="Goldberg J."/>
            <person name="Griggs A."/>
            <person name="Gujja S."/>
            <person name="Heiman D."/>
            <person name="Hepburn T."/>
            <person name="Howarth C."/>
            <person name="Jen D."/>
            <person name="Larson L."/>
            <person name="Lewis B."/>
            <person name="Mehta T."/>
            <person name="Park D."/>
            <person name="Pearson M."/>
            <person name="Roberts A."/>
            <person name="Saif S."/>
            <person name="Shenoy N."/>
            <person name="Sisk P."/>
            <person name="Stolte C."/>
            <person name="Sykes S."/>
            <person name="Walk T."/>
            <person name="White J."/>
            <person name="Yandava C."/>
            <person name="Burger G."/>
            <person name="Gray M.W."/>
            <person name="Holland P.W.H."/>
            <person name="King N."/>
            <person name="Lang F.B.F."/>
            <person name="Roger A.J."/>
            <person name="Ruiz-Trillo I."/>
            <person name="Lander E."/>
            <person name="Nusbaum C."/>
        </authorList>
    </citation>
    <scope>NUCLEOTIDE SEQUENCE [LARGE SCALE GENOMIC DNA]</scope>
    <source>
        <strain evidence="3">ATCC 38327</strain>
    </source>
</reference>
<organism evidence="2 3">
    <name type="scientific">Allomyces macrogynus (strain ATCC 38327)</name>
    <name type="common">Allomyces javanicus var. macrogynus</name>
    <dbReference type="NCBI Taxonomy" id="578462"/>
    <lineage>
        <taxon>Eukaryota</taxon>
        <taxon>Fungi</taxon>
        <taxon>Fungi incertae sedis</taxon>
        <taxon>Blastocladiomycota</taxon>
        <taxon>Blastocladiomycetes</taxon>
        <taxon>Blastocladiales</taxon>
        <taxon>Blastocladiaceae</taxon>
        <taxon>Allomyces</taxon>
    </lineage>
</organism>
<keyword evidence="1" id="KW-0963">Cytoplasm</keyword>
<keyword evidence="1" id="KW-0509">mRNA transport</keyword>
<protein>
    <recommendedName>
        <fullName evidence="1">Transcription and mRNA export factor SUS1</fullName>
    </recommendedName>
</protein>
<dbReference type="Pfam" id="PF10163">
    <property type="entry name" value="EnY2"/>
    <property type="match status" value="1"/>
</dbReference>
<keyword evidence="1" id="KW-0156">Chromatin regulator</keyword>
<keyword evidence="3" id="KW-1185">Reference proteome</keyword>
<keyword evidence="1" id="KW-0811">Translocation</keyword>
<keyword evidence="1" id="KW-0539">Nucleus</keyword>
<dbReference type="GO" id="GO:0071819">
    <property type="term" value="C:DUBm complex"/>
    <property type="evidence" value="ECO:0007669"/>
    <property type="project" value="UniProtKB-UniRule"/>
</dbReference>
<dbReference type="VEuPathDB" id="FungiDB:AMAG_10359"/>
<dbReference type="Proteomes" id="UP000054350">
    <property type="component" value="Unassembled WGS sequence"/>
</dbReference>
<dbReference type="GO" id="GO:0005654">
    <property type="term" value="C:nucleoplasm"/>
    <property type="evidence" value="ECO:0007669"/>
    <property type="project" value="UniProtKB-SubCell"/>
</dbReference>
<dbReference type="eggNOG" id="KOG4479">
    <property type="taxonomic scope" value="Eukaryota"/>
</dbReference>
<comment type="subcellular location">
    <subcellularLocation>
        <location evidence="1">Nucleus</location>
        <location evidence="1">Nucleoplasm</location>
    </subcellularLocation>
    <subcellularLocation>
        <location evidence="1">Cytoplasm</location>
        <location evidence="1">P-body</location>
    </subcellularLocation>
</comment>
<dbReference type="Gene3D" id="1.10.246.140">
    <property type="match status" value="1"/>
</dbReference>
<reference evidence="2 3" key="1">
    <citation type="submission" date="2009-11" db="EMBL/GenBank/DDBJ databases">
        <title>Annotation of Allomyces macrogynus ATCC 38327.</title>
        <authorList>
            <consortium name="The Broad Institute Genome Sequencing Platform"/>
            <person name="Russ C."/>
            <person name="Cuomo C."/>
            <person name="Burger G."/>
            <person name="Gray M.W."/>
            <person name="Holland P.W.H."/>
            <person name="King N."/>
            <person name="Lang F.B.F."/>
            <person name="Roger A.J."/>
            <person name="Ruiz-Trillo I."/>
            <person name="Young S.K."/>
            <person name="Zeng Q."/>
            <person name="Gargeya S."/>
            <person name="Fitzgerald M."/>
            <person name="Haas B."/>
            <person name="Abouelleil A."/>
            <person name="Alvarado L."/>
            <person name="Arachchi H.M."/>
            <person name="Berlin A."/>
            <person name="Chapman S.B."/>
            <person name="Gearin G."/>
            <person name="Goldberg J."/>
            <person name="Griggs A."/>
            <person name="Gujja S."/>
            <person name="Hansen M."/>
            <person name="Heiman D."/>
            <person name="Howarth C."/>
            <person name="Larimer J."/>
            <person name="Lui A."/>
            <person name="MacDonald P.J.P."/>
            <person name="McCowen C."/>
            <person name="Montmayeur A."/>
            <person name="Murphy C."/>
            <person name="Neiman D."/>
            <person name="Pearson M."/>
            <person name="Priest M."/>
            <person name="Roberts A."/>
            <person name="Saif S."/>
            <person name="Shea T."/>
            <person name="Sisk P."/>
            <person name="Stolte C."/>
            <person name="Sykes S."/>
            <person name="Wortman J."/>
            <person name="Nusbaum C."/>
            <person name="Birren B."/>
        </authorList>
    </citation>
    <scope>NUCLEOTIDE SEQUENCE [LARGE SCALE GENOMIC DNA]</scope>
    <source>
        <strain evidence="2 3">ATCC 38327</strain>
    </source>
</reference>
<dbReference type="GO" id="GO:0070390">
    <property type="term" value="C:transcription export complex 2"/>
    <property type="evidence" value="ECO:0007669"/>
    <property type="project" value="UniProtKB-UniRule"/>
</dbReference>
<comment type="function">
    <text evidence="1">Involved in mRNA export coupled transcription activation by association with both the TREX-2 and the SAGA complexes. At the promoters, SAGA is required for recruitment of the basal transcription machinery. It influences RNA polymerase II transcriptional activity through different activities such as TBP interaction and promoter selectivity, interaction with transcription activators, and chromatin modification through histone acetylation and deubiquitination. Within the SAGA complex, participates to a subcomplex required for deubiquitination of H2B and for the maintenance of steady-state H3 methylation levels. The TREX-2 complex functions in docking export-competent ribonucleoprotein particles (mRNPs) to the nuclear entrance of the nuclear pore complex (nuclear basket). TREX-2 participates in mRNA export and accurate chromatin positioning in the nucleus by tethering genes to the nuclear periphery. May also be involved in cytoplasmic mRNA decay by interaction with components of P-bodies.</text>
</comment>
<dbReference type="GO" id="GO:0000124">
    <property type="term" value="C:SAGA complex"/>
    <property type="evidence" value="ECO:0007669"/>
    <property type="project" value="UniProtKB-UniRule"/>
</dbReference>
<dbReference type="GO" id="GO:0006368">
    <property type="term" value="P:transcription elongation by RNA polymerase II"/>
    <property type="evidence" value="ECO:0007669"/>
    <property type="project" value="UniProtKB-UniRule"/>
</dbReference>
<keyword evidence="1" id="KW-0653">Protein transport</keyword>
<dbReference type="GO" id="GO:0000932">
    <property type="term" value="C:P-body"/>
    <property type="evidence" value="ECO:0007669"/>
    <property type="project" value="UniProtKB-SubCell"/>
</dbReference>
<dbReference type="GO" id="GO:0005643">
    <property type="term" value="C:nuclear pore"/>
    <property type="evidence" value="ECO:0007669"/>
    <property type="project" value="UniProtKB-UniRule"/>
</dbReference>
<keyword evidence="1" id="KW-0805">Transcription regulation</keyword>
<dbReference type="OrthoDB" id="6221744at2759"/>
<dbReference type="GO" id="GO:0003713">
    <property type="term" value="F:transcription coactivator activity"/>
    <property type="evidence" value="ECO:0007669"/>
    <property type="project" value="UniProtKB-UniRule"/>
</dbReference>
<evidence type="ECO:0000313" key="2">
    <source>
        <dbReference type="EMBL" id="KNE66103.1"/>
    </source>
</evidence>
<proteinExistence type="inferred from homology"/>
<comment type="subunit">
    <text evidence="1">Component of the nuclear pore complex (NPC)-associated TREX-2 complex (transcription and export complex 2), composed of at least SUS1, SAC3, THP1, SEM1, and CDC31. TREX-2 contains 2 SUS1 chains. The TREX-2 complex interacts with the nucleoporin NUP1. Component of the 1.8 MDa SAGA transcription coactivator-HAT complex. SAGA is built of 5 distinct domains with specialized functions. Within the SAGA complex, SUS1, SGF11, SGF73 and UBP8 form an additional subcomplex of SAGA called the DUB module (deubiquitination module). Interacts directly with THP1, SAC3, SGF11, and with the RNA polymerase II.</text>
</comment>